<accession>A0A9P5V8T9</accession>
<dbReference type="OrthoDB" id="2155261at2759"/>
<feature type="compositionally biased region" description="Low complexity" evidence="1">
    <location>
        <begin position="36"/>
        <end position="57"/>
    </location>
</feature>
<feature type="region of interest" description="Disordered" evidence="1">
    <location>
        <begin position="87"/>
        <end position="182"/>
    </location>
</feature>
<protein>
    <recommendedName>
        <fullName evidence="2">Formin GTPase-binding domain-containing protein</fullName>
    </recommendedName>
</protein>
<evidence type="ECO:0000313" key="3">
    <source>
        <dbReference type="EMBL" id="KAF9147532.1"/>
    </source>
</evidence>
<dbReference type="Proteomes" id="UP000748756">
    <property type="component" value="Unassembled WGS sequence"/>
</dbReference>
<dbReference type="EMBL" id="JAAAUQ010000796">
    <property type="protein sequence ID" value="KAF9147532.1"/>
    <property type="molecule type" value="Genomic_DNA"/>
</dbReference>
<dbReference type="GO" id="GO:0003779">
    <property type="term" value="F:actin binding"/>
    <property type="evidence" value="ECO:0007669"/>
    <property type="project" value="InterPro"/>
</dbReference>
<feature type="region of interest" description="Disordered" evidence="1">
    <location>
        <begin position="1496"/>
        <end position="1548"/>
    </location>
</feature>
<feature type="region of interest" description="Disordered" evidence="1">
    <location>
        <begin position="566"/>
        <end position="593"/>
    </location>
</feature>
<feature type="compositionally biased region" description="Polar residues" evidence="1">
    <location>
        <begin position="1111"/>
        <end position="1123"/>
    </location>
</feature>
<feature type="region of interest" description="Disordered" evidence="1">
    <location>
        <begin position="1158"/>
        <end position="1178"/>
    </location>
</feature>
<feature type="region of interest" description="Disordered" evidence="1">
    <location>
        <begin position="1"/>
        <end position="71"/>
    </location>
</feature>
<feature type="compositionally biased region" description="Low complexity" evidence="1">
    <location>
        <begin position="236"/>
        <end position="259"/>
    </location>
</feature>
<feature type="compositionally biased region" description="Polar residues" evidence="1">
    <location>
        <begin position="126"/>
        <end position="140"/>
    </location>
</feature>
<organism evidence="3 4">
    <name type="scientific">Linnemannia schmuckeri</name>
    <dbReference type="NCBI Taxonomy" id="64567"/>
    <lineage>
        <taxon>Eukaryota</taxon>
        <taxon>Fungi</taxon>
        <taxon>Fungi incertae sedis</taxon>
        <taxon>Mucoromycota</taxon>
        <taxon>Mortierellomycotina</taxon>
        <taxon>Mortierellomycetes</taxon>
        <taxon>Mortierellales</taxon>
        <taxon>Mortierellaceae</taxon>
        <taxon>Linnemannia</taxon>
    </lineage>
</organism>
<evidence type="ECO:0000313" key="4">
    <source>
        <dbReference type="Proteomes" id="UP000748756"/>
    </source>
</evidence>
<dbReference type="SUPFAM" id="SSF48371">
    <property type="entry name" value="ARM repeat"/>
    <property type="match status" value="1"/>
</dbReference>
<feature type="compositionally biased region" description="Basic and acidic residues" evidence="1">
    <location>
        <begin position="1754"/>
        <end position="1767"/>
    </location>
</feature>
<feature type="compositionally biased region" description="Low complexity" evidence="1">
    <location>
        <begin position="429"/>
        <end position="442"/>
    </location>
</feature>
<dbReference type="GO" id="GO:0031267">
    <property type="term" value="F:small GTPase binding"/>
    <property type="evidence" value="ECO:0007669"/>
    <property type="project" value="InterPro"/>
</dbReference>
<feature type="compositionally biased region" description="Low complexity" evidence="1">
    <location>
        <begin position="1709"/>
        <end position="1748"/>
    </location>
</feature>
<feature type="region of interest" description="Disordered" evidence="1">
    <location>
        <begin position="1564"/>
        <end position="1602"/>
    </location>
</feature>
<feature type="compositionally biased region" description="Basic and acidic residues" evidence="1">
    <location>
        <begin position="1564"/>
        <end position="1574"/>
    </location>
</feature>
<feature type="compositionally biased region" description="Basic and acidic residues" evidence="1">
    <location>
        <begin position="285"/>
        <end position="297"/>
    </location>
</feature>
<feature type="region of interest" description="Disordered" evidence="1">
    <location>
        <begin position="414"/>
        <end position="486"/>
    </location>
</feature>
<feature type="compositionally biased region" description="Low complexity" evidence="1">
    <location>
        <begin position="1280"/>
        <end position="1298"/>
    </location>
</feature>
<feature type="compositionally biased region" description="Low complexity" evidence="1">
    <location>
        <begin position="165"/>
        <end position="182"/>
    </location>
</feature>
<feature type="domain" description="Formin GTPase-binding" evidence="2">
    <location>
        <begin position="791"/>
        <end position="1055"/>
    </location>
</feature>
<feature type="region of interest" description="Disordered" evidence="1">
    <location>
        <begin position="642"/>
        <end position="686"/>
    </location>
</feature>
<feature type="compositionally biased region" description="Polar residues" evidence="1">
    <location>
        <begin position="642"/>
        <end position="655"/>
    </location>
</feature>
<dbReference type="InterPro" id="IPR016024">
    <property type="entry name" value="ARM-type_fold"/>
</dbReference>
<dbReference type="Pfam" id="PF06371">
    <property type="entry name" value="Drf_GBD"/>
    <property type="match status" value="1"/>
</dbReference>
<dbReference type="InterPro" id="IPR010473">
    <property type="entry name" value="GTPase-bd"/>
</dbReference>
<sequence length="1875" mass="205347">MTDPESSSPQQQHHHHQNPRSASSASLLPPPPLPSHPSNRTSIDSINSIINNINNNHSHSHPPPVKVRSPLSNLGDHIVKAARRLSMTSSPKDNRDSSHNPPPSPSLLLRSATTSPDLHRKRNSTLEELQQASSPSNNYNRSKESKVKDKKPLVKIDLFNLRPKSNNNNNNSSSSSNNNNSSQVNLAVGTLEKLLPELPPPPLPPSKETFWKSKGMFGRQAVYTEDDYRLLPQQNSIVPAPSSSPSAVALPAPASRPALHQAVSQEQHKQEQQQQEQQKQWQVRHQGEDGHTDTDSSMYDREHAYSVKHHPAQSTQFFISALPLPSPSPVPSAQPTNPVDQTKLNGILPFPPRPPSPLQQQKQTTGFTSTMSTDLSQLSISTNLQDSSSSIGSDHSLVMEDIFEFYDNVSADIPSNNTSRQSSVQSDPTGSTTTKAASTQQQREPSEDWTIDRYHRQQQQQQQPLDALEQHQRSLTPEPSNKKPLSALERIKRQQKRQSQEQERLAEMVLPLELMAKPSMGATGYAGSGENHVLPVREVPRDLAPIQSFHSLATASQVSPVPFQHHHQQLQQQHQQARGSGEDGSEMAPIDPGAAIIGTDSIMLDQLLTLIPGPNRPRLPSQSEWQQGIEELRQRRKDAVTLTNSVGRQNSSGSRHSQDSSTDGRSRRHSMPDMPHEQSREDQERQRGDNFRHSMLMGSNSSPSSSSTVLISYAQKKRSGFEDREQQLLQPPIQRQSIAETQAMDVSMISSMTLADPQKVARKRAGKRTSALGGLHGQEPPIAASLNAMADQMDRNVVDIAFSEKLTTLSLPPNTVTQLESLPTNRKWAMLESNDASPSFYQTPQTMPPQFFIDLLLEYSGKKRSSRDQFTFNVAAMTANATTADSTPNQPMGIDKRLLEEREEVLKKLRVLIRNGSIRWTSEFIKVGGPLALLQFCQHVQRTEETTMAIQEAPVLSATSKDNVQGAKIKAGGLFGVVGGRASGLGGQRYRSSSIPKPLPQPRFGHQPPFQSSPALSLDQIPTFSNTQAAVHILSAILAREPELRDKVLKETVADRNSTLVQRKNGEGQSTAWVFSEWIGYLKEIMHVCGIEAPVTTLPTALPSLGRRSDGNNQDRGQKSSSPPRVASVGAGIVSQGCGPSGSSLSIFSLENIRNRRRHSAAATPQANQSTPNVTTGGIRFESGEDREVLAYLTAHLELVSKLVFEMHMSSPGLAFAKSIKQEQLENYFERLRSTFIQNHDLSAQVEDLLIQLSALPSTTQIMANLLAKDLPTIPPIDTQSYSQHSHGQQGRQQRQQYPAASPTSPGFQLSQQSLVFQHLPVKDVKCNSEIDSRTPAIEIPAWASSLDTMASASTYSSAKDDNQHLRNNKSNNTTSIGGGITKDQYAMNNGATRINSKVQQRVSQFQQQQPSQRHDTHRDNGKEALVMQNNEISPVLVKPLSRHISLKNDVPDGDRFNNSRNYNPPLPSQPQQQYHRQNLVGRVSSQIAFREDMTLNTSAHHKSVSRSTPSRSAPPTPPSPTSDLQLPVIPSKSKNRPSSMDAKGSRHDAIGARVEKVIIKLDHPHQRQQEPKSRLLQYPPQSPLVRPFSPPRTNLEPKQNPFAAKENVREDFQDSGNGTGSSNDSSSALGCAQRPYLNNRVCTLNSGYDKSGGIAESATIAPGNSQMPTALTSGAGSSVLSSGQGFPEAITHGVHNVSIDGSAMSTCSSTTSSSFSATSTSSASSTSPPSAAAPIFSTTTPSLESSTPIPPNKESRHKPGADSMTKKEVHQFRNVDFDNRIQEDVRKLASSALIPPSVFIVHSGNNNKGDGGSKGESDTAGSAIEVMGRYSVQATDRKVLEAPIIVPEDMSLMREKYIQAQISELVVPPMVRKT</sequence>
<evidence type="ECO:0000259" key="2">
    <source>
        <dbReference type="SMART" id="SM01140"/>
    </source>
</evidence>
<feature type="compositionally biased region" description="Basic and acidic residues" evidence="1">
    <location>
        <begin position="444"/>
        <end position="455"/>
    </location>
</feature>
<feature type="compositionally biased region" description="Basic and acidic residues" evidence="1">
    <location>
        <begin position="656"/>
        <end position="686"/>
    </location>
</feature>
<feature type="compositionally biased region" description="Polar residues" evidence="1">
    <location>
        <begin position="1163"/>
        <end position="1176"/>
    </location>
</feature>
<proteinExistence type="predicted"/>
<reference evidence="3" key="1">
    <citation type="journal article" date="2020" name="Fungal Divers.">
        <title>Resolving the Mortierellaceae phylogeny through synthesis of multi-gene phylogenetics and phylogenomics.</title>
        <authorList>
            <person name="Vandepol N."/>
            <person name="Liber J."/>
            <person name="Desiro A."/>
            <person name="Na H."/>
            <person name="Kennedy M."/>
            <person name="Barry K."/>
            <person name="Grigoriev I.V."/>
            <person name="Miller A.N."/>
            <person name="O'Donnell K."/>
            <person name="Stajich J.E."/>
            <person name="Bonito G."/>
        </authorList>
    </citation>
    <scope>NUCLEOTIDE SEQUENCE</scope>
    <source>
        <strain evidence="3">NRRL 6426</strain>
    </source>
</reference>
<feature type="region of interest" description="Disordered" evidence="1">
    <location>
        <begin position="1358"/>
        <end position="1385"/>
    </location>
</feature>
<feature type="compositionally biased region" description="Low complexity" evidence="1">
    <location>
        <begin position="106"/>
        <end position="116"/>
    </location>
</feature>
<feature type="compositionally biased region" description="Low complexity" evidence="1">
    <location>
        <begin position="272"/>
        <end position="281"/>
    </location>
</feature>
<feature type="compositionally biased region" description="Basic and acidic residues" evidence="1">
    <location>
        <begin position="141"/>
        <end position="154"/>
    </location>
</feature>
<feature type="region of interest" description="Disordered" evidence="1">
    <location>
        <begin position="1447"/>
        <end position="1476"/>
    </location>
</feature>
<feature type="region of interest" description="Disordered" evidence="1">
    <location>
        <begin position="1277"/>
        <end position="1307"/>
    </location>
</feature>
<keyword evidence="4" id="KW-1185">Reference proteome</keyword>
<dbReference type="GO" id="GO:0030036">
    <property type="term" value="P:actin cytoskeleton organization"/>
    <property type="evidence" value="ECO:0007669"/>
    <property type="project" value="InterPro"/>
</dbReference>
<feature type="region of interest" description="Disordered" evidence="1">
    <location>
        <begin position="1102"/>
        <end position="1141"/>
    </location>
</feature>
<gene>
    <name evidence="3" type="ORF">BG015_010808</name>
</gene>
<feature type="compositionally biased region" description="Polar residues" evidence="1">
    <location>
        <begin position="414"/>
        <end position="428"/>
    </location>
</feature>
<feature type="region of interest" description="Disordered" evidence="1">
    <location>
        <begin position="235"/>
        <end position="297"/>
    </location>
</feature>
<evidence type="ECO:0000256" key="1">
    <source>
        <dbReference type="SAM" id="MobiDB-lite"/>
    </source>
</evidence>
<name>A0A9P5V8T9_9FUNG</name>
<comment type="caution">
    <text evidence="3">The sequence shown here is derived from an EMBL/GenBank/DDBJ whole genome shotgun (WGS) entry which is preliminary data.</text>
</comment>
<dbReference type="SMART" id="SM01140">
    <property type="entry name" value="Drf_GBD"/>
    <property type="match status" value="1"/>
</dbReference>
<feature type="region of interest" description="Disordered" evidence="1">
    <location>
        <begin position="1709"/>
        <end position="1767"/>
    </location>
</feature>
<feature type="region of interest" description="Disordered" evidence="1">
    <location>
        <begin position="321"/>
        <end position="340"/>
    </location>
</feature>